<protein>
    <submittedName>
        <fullName evidence="2">Uncharacterized protein</fullName>
    </submittedName>
</protein>
<keyword evidence="3" id="KW-1185">Reference proteome</keyword>
<organism evidence="2 3">
    <name type="scientific">Monilinia vaccinii-corymbosi</name>
    <dbReference type="NCBI Taxonomy" id="61207"/>
    <lineage>
        <taxon>Eukaryota</taxon>
        <taxon>Fungi</taxon>
        <taxon>Dikarya</taxon>
        <taxon>Ascomycota</taxon>
        <taxon>Pezizomycotina</taxon>
        <taxon>Leotiomycetes</taxon>
        <taxon>Helotiales</taxon>
        <taxon>Sclerotiniaceae</taxon>
        <taxon>Monilinia</taxon>
    </lineage>
</organism>
<dbReference type="Proteomes" id="UP000672032">
    <property type="component" value="Chromosome 2"/>
</dbReference>
<feature type="compositionally biased region" description="Basic and acidic residues" evidence="1">
    <location>
        <begin position="161"/>
        <end position="176"/>
    </location>
</feature>
<feature type="compositionally biased region" description="Basic residues" evidence="1">
    <location>
        <begin position="191"/>
        <end position="201"/>
    </location>
</feature>
<evidence type="ECO:0000256" key="1">
    <source>
        <dbReference type="SAM" id="MobiDB-lite"/>
    </source>
</evidence>
<name>A0A8A3PAB3_9HELO</name>
<proteinExistence type="predicted"/>
<dbReference type="EMBL" id="CP063406">
    <property type="protein sequence ID" value="QSZ30847.1"/>
    <property type="molecule type" value="Genomic_DNA"/>
</dbReference>
<feature type="region of interest" description="Disordered" evidence="1">
    <location>
        <begin position="10"/>
        <end position="61"/>
    </location>
</feature>
<sequence>MPRVIQIYIQSRHGAISTSKKTQRDPVSTHLPLPSSPIPPKQKKKNKHPSSPPSLPPTAAAPRNSRIINQHIQPRNQPVGNQRLDFPLRILDTIPIRDVETQGCQAALGEIRDLRGAARAGEDGVAAGVEVEGERVSDAAVGAAGGWGWVSGLWFVRGRGRGGEKRGGAPGDEHGFLGHGGVGLDEQQNGGRRRGRGRNDE</sequence>
<evidence type="ECO:0000313" key="3">
    <source>
        <dbReference type="Proteomes" id="UP000672032"/>
    </source>
</evidence>
<accession>A0A8A3PAB3</accession>
<reference evidence="2" key="1">
    <citation type="submission" date="2020-10" db="EMBL/GenBank/DDBJ databases">
        <title>Genome Sequence of Monilinia vaccinii-corymbosi Sheds Light on Mummy Berry Disease Infection of Blueberry and Mating Type.</title>
        <authorList>
            <person name="Yow A.G."/>
            <person name="Zhang Y."/>
            <person name="Bansal K."/>
            <person name="Eacker S.M."/>
            <person name="Sullivan S."/>
            <person name="Liachko I."/>
            <person name="Cubeta M.A."/>
            <person name="Rollins J.A."/>
            <person name="Ashrafi H."/>
        </authorList>
    </citation>
    <scope>NUCLEOTIDE SEQUENCE</scope>
    <source>
        <strain evidence="2">RL-1</strain>
    </source>
</reference>
<gene>
    <name evidence="2" type="ORF">DSL72_000405</name>
</gene>
<evidence type="ECO:0000313" key="2">
    <source>
        <dbReference type="EMBL" id="QSZ30847.1"/>
    </source>
</evidence>
<dbReference type="AlphaFoldDB" id="A0A8A3PAB3"/>
<feature type="region of interest" description="Disordered" evidence="1">
    <location>
        <begin position="160"/>
        <end position="201"/>
    </location>
</feature>